<dbReference type="AlphaFoldDB" id="A0A084B9G8"/>
<gene>
    <name evidence="2" type="ORF">S7711_10357</name>
</gene>
<name>A0A084B9G8_STACB</name>
<reference evidence="2 3" key="1">
    <citation type="journal article" date="2014" name="BMC Genomics">
        <title>Comparative genome sequencing reveals chemotype-specific gene clusters in the toxigenic black mold Stachybotrys.</title>
        <authorList>
            <person name="Semeiks J."/>
            <person name="Borek D."/>
            <person name="Otwinowski Z."/>
            <person name="Grishin N.V."/>
        </authorList>
    </citation>
    <scope>NUCLEOTIDE SEQUENCE [LARGE SCALE GENOMIC DNA]</scope>
    <source>
        <strain evidence="3">CBS 109288 / IBT 7711</strain>
    </source>
</reference>
<proteinExistence type="predicted"/>
<accession>A0A084B9G8</accession>
<evidence type="ECO:0000313" key="2">
    <source>
        <dbReference type="EMBL" id="KEY74197.1"/>
    </source>
</evidence>
<sequence>MGGPPAVGRAESRSSASAGSSRPEGSWDLDVRQGRRQQTYAQDGGEHANQVKSPDKNPEPRRQGRRRVVGLDTGHNPVGQHAQNRPDDGQEDESGAPVEDARGDAGGDAAEGEAQRVPGAEAGKGDVLAAAGHGVGGAEDADGGRDDHGGGEAEHAAEDVDPVGVLRKGDDEAAGAEGPEAAQQHDFAAQEVGQLPEGQLKGTCCESVERECVS</sequence>
<dbReference type="HOGENOM" id="CLU_1289688_0_0_1"/>
<feature type="region of interest" description="Disordered" evidence="1">
    <location>
        <begin position="1"/>
        <end position="214"/>
    </location>
</feature>
<organism evidence="2 3">
    <name type="scientific">Stachybotrys chartarum (strain CBS 109288 / IBT 7711)</name>
    <name type="common">Toxic black mold</name>
    <name type="synonym">Stilbospora chartarum</name>
    <dbReference type="NCBI Taxonomy" id="1280523"/>
    <lineage>
        <taxon>Eukaryota</taxon>
        <taxon>Fungi</taxon>
        <taxon>Dikarya</taxon>
        <taxon>Ascomycota</taxon>
        <taxon>Pezizomycotina</taxon>
        <taxon>Sordariomycetes</taxon>
        <taxon>Hypocreomycetidae</taxon>
        <taxon>Hypocreales</taxon>
        <taxon>Stachybotryaceae</taxon>
        <taxon>Stachybotrys</taxon>
    </lineage>
</organism>
<evidence type="ECO:0000313" key="3">
    <source>
        <dbReference type="Proteomes" id="UP000028045"/>
    </source>
</evidence>
<dbReference type="EMBL" id="KL647645">
    <property type="protein sequence ID" value="KEY74197.1"/>
    <property type="molecule type" value="Genomic_DNA"/>
</dbReference>
<protein>
    <submittedName>
        <fullName evidence="2">Uncharacterized protein</fullName>
    </submittedName>
</protein>
<dbReference type="Proteomes" id="UP000028045">
    <property type="component" value="Unassembled WGS sequence"/>
</dbReference>
<feature type="compositionally biased region" description="Basic and acidic residues" evidence="1">
    <location>
        <begin position="53"/>
        <end position="62"/>
    </location>
</feature>
<feature type="compositionally biased region" description="Basic and acidic residues" evidence="1">
    <location>
        <begin position="142"/>
        <end position="158"/>
    </location>
</feature>
<feature type="compositionally biased region" description="Low complexity" evidence="1">
    <location>
        <begin position="13"/>
        <end position="26"/>
    </location>
</feature>
<evidence type="ECO:0000256" key="1">
    <source>
        <dbReference type="SAM" id="MobiDB-lite"/>
    </source>
</evidence>
<keyword evidence="3" id="KW-1185">Reference proteome</keyword>